<accession>A0A2G5SHT0</accession>
<evidence type="ECO:0000256" key="1">
    <source>
        <dbReference type="SAM" id="Phobius"/>
    </source>
</evidence>
<keyword evidence="1" id="KW-0812">Transmembrane</keyword>
<comment type="caution">
    <text evidence="2">The sequence shown here is derived from an EMBL/GenBank/DDBJ whole genome shotgun (WGS) entry which is preliminary data.</text>
</comment>
<reference evidence="3" key="1">
    <citation type="submission" date="2017-10" db="EMBL/GenBank/DDBJ databases">
        <title>Rapid genome shrinkage in a self-fertile nematode reveals novel sperm competition proteins.</title>
        <authorList>
            <person name="Yin D."/>
            <person name="Schwarz E.M."/>
            <person name="Thomas C.G."/>
            <person name="Felde R.L."/>
            <person name="Korf I.F."/>
            <person name="Cutter A.D."/>
            <person name="Schartner C.M."/>
            <person name="Ralston E.J."/>
            <person name="Meyer B.J."/>
            <person name="Haag E.S."/>
        </authorList>
    </citation>
    <scope>NUCLEOTIDE SEQUENCE [LARGE SCALE GENOMIC DNA]</scope>
    <source>
        <strain evidence="3">JU1422</strain>
    </source>
</reference>
<dbReference type="InterPro" id="IPR019422">
    <property type="entry name" value="7TM_GPCR_serpentine_rcpt_Srh"/>
</dbReference>
<dbReference type="Proteomes" id="UP000230233">
    <property type="component" value="Unassembled WGS sequence"/>
</dbReference>
<organism evidence="2 3">
    <name type="scientific">Caenorhabditis nigoni</name>
    <dbReference type="NCBI Taxonomy" id="1611254"/>
    <lineage>
        <taxon>Eukaryota</taxon>
        <taxon>Metazoa</taxon>
        <taxon>Ecdysozoa</taxon>
        <taxon>Nematoda</taxon>
        <taxon>Chromadorea</taxon>
        <taxon>Rhabditida</taxon>
        <taxon>Rhabditina</taxon>
        <taxon>Rhabditomorpha</taxon>
        <taxon>Rhabditoidea</taxon>
        <taxon>Rhabditidae</taxon>
        <taxon>Peloderinae</taxon>
        <taxon>Caenorhabditis</taxon>
    </lineage>
</organism>
<name>A0A2G5SHT0_9PELO</name>
<proteinExistence type="predicted"/>
<sequence>MQNCQNGSFFEFLDKPEFLSTSMHILCLISLPIHIFGTVCIIFKTPNQMKSMKWPMLNLHLWSISLDLSFNCLVIPFMYQPVLAGYSLGIFGALGVEGKDMYYLCMVQVAGVIVSVACLFETRFFILYARETFWKHLRRPWLLFNYTIALTYMLPTYLAVPDQISGKIYQFGRYPCLPKEVYDEKVFLLSTWSTGVAYNSCLNTASQQTLIIVGLIFWNMRKSTNGVKISKKTLEMHRLFLRALILQVTIPLVTVLGPLIINIFIIYNSYYNQGANNISICIMATHGLVSTMAMIYLHKSYWAVLMQVLSPKWSNSRVFTLVHSRPQNFVSNKL</sequence>
<dbReference type="PANTHER" id="PTHR22941">
    <property type="entry name" value="SERPENTINE RECEPTOR"/>
    <property type="match status" value="1"/>
</dbReference>
<dbReference type="AlphaFoldDB" id="A0A2G5SHT0"/>
<feature type="transmembrane region" description="Helical" evidence="1">
    <location>
        <begin position="101"/>
        <end position="120"/>
    </location>
</feature>
<dbReference type="InterPro" id="IPR053220">
    <property type="entry name" value="Nematode_rcpt-like_serp_H"/>
</dbReference>
<dbReference type="OrthoDB" id="5804686at2759"/>
<evidence type="ECO:0000313" key="3">
    <source>
        <dbReference type="Proteomes" id="UP000230233"/>
    </source>
</evidence>
<gene>
    <name evidence="2" type="ORF">B9Z55_026861</name>
</gene>
<dbReference type="Pfam" id="PF10318">
    <property type="entry name" value="7TM_GPCR_Srh"/>
    <property type="match status" value="1"/>
</dbReference>
<feature type="transmembrane region" description="Helical" evidence="1">
    <location>
        <begin position="277"/>
        <end position="297"/>
    </location>
</feature>
<protein>
    <recommendedName>
        <fullName evidence="4">G-protein coupled receptors family 1 profile domain-containing protein</fullName>
    </recommendedName>
</protein>
<dbReference type="PANTHER" id="PTHR22941:SF64">
    <property type="entry name" value="SERPENTINE RECEPTOR, CLASS H"/>
    <property type="match status" value="1"/>
</dbReference>
<feature type="transmembrane region" description="Helical" evidence="1">
    <location>
        <begin position="239"/>
        <end position="265"/>
    </location>
</feature>
<keyword evidence="1" id="KW-0472">Membrane</keyword>
<dbReference type="EMBL" id="PDUG01000007">
    <property type="protein sequence ID" value="PIC14610.1"/>
    <property type="molecule type" value="Genomic_DNA"/>
</dbReference>
<keyword evidence="1" id="KW-1133">Transmembrane helix</keyword>
<feature type="transmembrane region" description="Helical" evidence="1">
    <location>
        <begin position="141"/>
        <end position="160"/>
    </location>
</feature>
<keyword evidence="3" id="KW-1185">Reference proteome</keyword>
<feature type="transmembrane region" description="Helical" evidence="1">
    <location>
        <begin position="196"/>
        <end position="218"/>
    </location>
</feature>
<evidence type="ECO:0008006" key="4">
    <source>
        <dbReference type="Google" id="ProtNLM"/>
    </source>
</evidence>
<feature type="transmembrane region" description="Helical" evidence="1">
    <location>
        <begin position="23"/>
        <end position="45"/>
    </location>
</feature>
<evidence type="ECO:0000313" key="2">
    <source>
        <dbReference type="EMBL" id="PIC14610.1"/>
    </source>
</evidence>